<organism evidence="2 3">
    <name type="scientific">Diploptera punctata</name>
    <name type="common">Pacific beetle cockroach</name>
    <dbReference type="NCBI Taxonomy" id="6984"/>
    <lineage>
        <taxon>Eukaryota</taxon>
        <taxon>Metazoa</taxon>
        <taxon>Ecdysozoa</taxon>
        <taxon>Arthropoda</taxon>
        <taxon>Hexapoda</taxon>
        <taxon>Insecta</taxon>
        <taxon>Pterygota</taxon>
        <taxon>Neoptera</taxon>
        <taxon>Polyneoptera</taxon>
        <taxon>Dictyoptera</taxon>
        <taxon>Blattodea</taxon>
        <taxon>Blaberoidea</taxon>
        <taxon>Blaberidae</taxon>
        <taxon>Diplopterinae</taxon>
        <taxon>Diploptera</taxon>
    </lineage>
</organism>
<protein>
    <submittedName>
        <fullName evidence="2">Uncharacterized protein</fullName>
    </submittedName>
</protein>
<reference evidence="2" key="2">
    <citation type="submission" date="2023-05" db="EMBL/GenBank/DDBJ databases">
        <authorList>
            <person name="Fouks B."/>
        </authorList>
    </citation>
    <scope>NUCLEOTIDE SEQUENCE</scope>
    <source>
        <strain evidence="2">Stay&amp;Tobe</strain>
        <tissue evidence="2">Testes</tissue>
    </source>
</reference>
<comment type="caution">
    <text evidence="2">The sequence shown here is derived from an EMBL/GenBank/DDBJ whole genome shotgun (WGS) entry which is preliminary data.</text>
</comment>
<keyword evidence="1" id="KW-0472">Membrane</keyword>
<proteinExistence type="predicted"/>
<reference evidence="2" key="1">
    <citation type="journal article" date="2023" name="IScience">
        <title>Live-bearing cockroach genome reveals convergent evolutionary mechanisms linked to viviparity in insects and beyond.</title>
        <authorList>
            <person name="Fouks B."/>
            <person name="Harrison M.C."/>
            <person name="Mikhailova A.A."/>
            <person name="Marchal E."/>
            <person name="English S."/>
            <person name="Carruthers M."/>
            <person name="Jennings E.C."/>
            <person name="Chiamaka E.L."/>
            <person name="Frigard R.A."/>
            <person name="Pippel M."/>
            <person name="Attardo G.M."/>
            <person name="Benoit J.B."/>
            <person name="Bornberg-Bauer E."/>
            <person name="Tobe S.S."/>
        </authorList>
    </citation>
    <scope>NUCLEOTIDE SEQUENCE</scope>
    <source>
        <strain evidence="2">Stay&amp;Tobe</strain>
    </source>
</reference>
<accession>A0AAD8A5B3</accession>
<feature type="transmembrane region" description="Helical" evidence="1">
    <location>
        <begin position="35"/>
        <end position="54"/>
    </location>
</feature>
<evidence type="ECO:0000256" key="1">
    <source>
        <dbReference type="SAM" id="Phobius"/>
    </source>
</evidence>
<keyword evidence="3" id="KW-1185">Reference proteome</keyword>
<dbReference type="Proteomes" id="UP001233999">
    <property type="component" value="Unassembled WGS sequence"/>
</dbReference>
<dbReference type="EMBL" id="JASPKZ010003829">
    <property type="protein sequence ID" value="KAJ9592608.1"/>
    <property type="molecule type" value="Genomic_DNA"/>
</dbReference>
<keyword evidence="1" id="KW-1133">Transmembrane helix</keyword>
<feature type="non-terminal residue" evidence="2">
    <location>
        <position position="83"/>
    </location>
</feature>
<evidence type="ECO:0000313" key="2">
    <source>
        <dbReference type="EMBL" id="KAJ9592608.1"/>
    </source>
</evidence>
<keyword evidence="1" id="KW-0812">Transmembrane</keyword>
<gene>
    <name evidence="2" type="ORF">L9F63_015746</name>
</gene>
<sequence length="83" mass="9720">VDWSSQHAVFYIPPEEEVQWSDVWRTLQCELFQHVLGRTFIFISLFSIIIFNNFTLPDTSTIMITCYYPERLGLLSANITGMK</sequence>
<name>A0AAD8A5B3_DIPPU</name>
<evidence type="ECO:0000313" key="3">
    <source>
        <dbReference type="Proteomes" id="UP001233999"/>
    </source>
</evidence>
<dbReference type="AlphaFoldDB" id="A0AAD8A5B3"/>
<feature type="non-terminal residue" evidence="2">
    <location>
        <position position="1"/>
    </location>
</feature>